<proteinExistence type="predicted"/>
<sequence length="159" mass="17817">MGQYRISRNCEASFIDYLKPLFLSGWGSDRIEKTFAEIAGIELPAICIRLGNTIHNKAEVGSNSTFRLPLILIDIFTRSDGMRLDIKDWVISKIKSGLPYYNYTIVAGEVDTKVQDGRIRVTSIADTGVDLGVDKNTLQIHDKFRHLLSVSISLGRVEI</sequence>
<gene>
    <name evidence="1" type="ORF">LCGC14_0910320</name>
</gene>
<evidence type="ECO:0000313" key="1">
    <source>
        <dbReference type="EMBL" id="KKN22922.1"/>
    </source>
</evidence>
<dbReference type="AlphaFoldDB" id="A0A0F9PEL9"/>
<comment type="caution">
    <text evidence="1">The sequence shown here is derived from an EMBL/GenBank/DDBJ whole genome shotgun (WGS) entry which is preliminary data.</text>
</comment>
<accession>A0A0F9PEL9</accession>
<dbReference type="EMBL" id="LAZR01003018">
    <property type="protein sequence ID" value="KKN22922.1"/>
    <property type="molecule type" value="Genomic_DNA"/>
</dbReference>
<reference evidence="1" key="1">
    <citation type="journal article" date="2015" name="Nature">
        <title>Complex archaea that bridge the gap between prokaryotes and eukaryotes.</title>
        <authorList>
            <person name="Spang A."/>
            <person name="Saw J.H."/>
            <person name="Jorgensen S.L."/>
            <person name="Zaremba-Niedzwiedzka K."/>
            <person name="Martijn J."/>
            <person name="Lind A.E."/>
            <person name="van Eijk R."/>
            <person name="Schleper C."/>
            <person name="Guy L."/>
            <person name="Ettema T.J."/>
        </authorList>
    </citation>
    <scope>NUCLEOTIDE SEQUENCE</scope>
</reference>
<name>A0A0F9PEL9_9ZZZZ</name>
<organism evidence="1">
    <name type="scientific">marine sediment metagenome</name>
    <dbReference type="NCBI Taxonomy" id="412755"/>
    <lineage>
        <taxon>unclassified sequences</taxon>
        <taxon>metagenomes</taxon>
        <taxon>ecological metagenomes</taxon>
    </lineage>
</organism>
<protein>
    <submittedName>
        <fullName evidence="1">Uncharacterized protein</fullName>
    </submittedName>
</protein>